<evidence type="ECO:0000256" key="6">
    <source>
        <dbReference type="RuleBase" id="RU000481"/>
    </source>
</evidence>
<name>A0A9D1SJH8_9FIRM</name>
<dbReference type="InterPro" id="IPR015422">
    <property type="entry name" value="PyrdxlP-dep_Trfase_small"/>
</dbReference>
<evidence type="ECO:0000313" key="8">
    <source>
        <dbReference type="EMBL" id="HIU62764.1"/>
    </source>
</evidence>
<dbReference type="GO" id="GO:0030170">
    <property type="term" value="F:pyridoxal phosphate binding"/>
    <property type="evidence" value="ECO:0007669"/>
    <property type="project" value="InterPro"/>
</dbReference>
<dbReference type="InterPro" id="IPR015421">
    <property type="entry name" value="PyrdxlP-dep_Trfase_major"/>
</dbReference>
<dbReference type="PANTHER" id="PTHR46383:SF3">
    <property type="entry name" value="ASPARTATE AMINOTRANSFERASE-RELATED"/>
    <property type="match status" value="1"/>
</dbReference>
<dbReference type="FunFam" id="3.40.640.10:FF:000033">
    <property type="entry name" value="Aspartate aminotransferase"/>
    <property type="match status" value="1"/>
</dbReference>
<dbReference type="Proteomes" id="UP000824145">
    <property type="component" value="Unassembled WGS sequence"/>
</dbReference>
<dbReference type="PANTHER" id="PTHR46383">
    <property type="entry name" value="ASPARTATE AMINOTRANSFERASE"/>
    <property type="match status" value="1"/>
</dbReference>
<protein>
    <recommendedName>
        <fullName evidence="6">Aminotransferase</fullName>
        <ecNumber evidence="6">2.6.1.-</ecNumber>
    </recommendedName>
</protein>
<dbReference type="Gene3D" id="3.40.640.10">
    <property type="entry name" value="Type I PLP-dependent aspartate aminotransferase-like (Major domain)"/>
    <property type="match status" value="1"/>
</dbReference>
<evidence type="ECO:0000256" key="4">
    <source>
        <dbReference type="ARBA" id="ARBA00022679"/>
    </source>
</evidence>
<dbReference type="InterPro" id="IPR004838">
    <property type="entry name" value="NHTrfase_class1_PyrdxlP-BS"/>
</dbReference>
<keyword evidence="5" id="KW-0663">Pyridoxal phosphate</keyword>
<evidence type="ECO:0000256" key="1">
    <source>
        <dbReference type="ARBA" id="ARBA00001933"/>
    </source>
</evidence>
<accession>A0A9D1SJH8</accession>
<comment type="cofactor">
    <cofactor evidence="1 6">
        <name>pyridoxal 5'-phosphate</name>
        <dbReference type="ChEBI" id="CHEBI:597326"/>
    </cofactor>
</comment>
<dbReference type="SUPFAM" id="SSF53383">
    <property type="entry name" value="PLP-dependent transferases"/>
    <property type="match status" value="1"/>
</dbReference>
<dbReference type="InterPro" id="IPR004839">
    <property type="entry name" value="Aminotransferase_I/II_large"/>
</dbReference>
<reference evidence="8" key="2">
    <citation type="journal article" date="2021" name="PeerJ">
        <title>Extensive microbial diversity within the chicken gut microbiome revealed by metagenomics and culture.</title>
        <authorList>
            <person name="Gilroy R."/>
            <person name="Ravi A."/>
            <person name="Getino M."/>
            <person name="Pursley I."/>
            <person name="Horton D.L."/>
            <person name="Alikhan N.F."/>
            <person name="Baker D."/>
            <person name="Gharbi K."/>
            <person name="Hall N."/>
            <person name="Watson M."/>
            <person name="Adriaenssens E.M."/>
            <person name="Foster-Nyarko E."/>
            <person name="Jarju S."/>
            <person name="Secka A."/>
            <person name="Antonio M."/>
            <person name="Oren A."/>
            <person name="Chaudhuri R.R."/>
            <person name="La Ragione R."/>
            <person name="Hildebrand F."/>
            <person name="Pallen M.J."/>
        </authorList>
    </citation>
    <scope>NUCLEOTIDE SEQUENCE</scope>
    <source>
        <strain evidence="8">9366</strain>
    </source>
</reference>
<feature type="domain" description="Aminotransferase class I/classII large" evidence="7">
    <location>
        <begin position="29"/>
        <end position="381"/>
    </location>
</feature>
<comment type="similarity">
    <text evidence="2 6">Belongs to the class-I pyridoxal-phosphate-dependent aminotransferase family.</text>
</comment>
<dbReference type="Pfam" id="PF00155">
    <property type="entry name" value="Aminotran_1_2"/>
    <property type="match status" value="1"/>
</dbReference>
<organism evidence="8 9">
    <name type="scientific">Candidatus Caccalectryoclostridium excrementigallinarum</name>
    <dbReference type="NCBI Taxonomy" id="2840710"/>
    <lineage>
        <taxon>Bacteria</taxon>
        <taxon>Bacillati</taxon>
        <taxon>Bacillota</taxon>
        <taxon>Clostridia</taxon>
        <taxon>Christensenellales</taxon>
        <taxon>Christensenellaceae</taxon>
        <taxon>Christensenellaceae incertae sedis</taxon>
        <taxon>Candidatus Caccalectryoclostridium</taxon>
    </lineage>
</organism>
<reference evidence="8" key="1">
    <citation type="submission" date="2020-10" db="EMBL/GenBank/DDBJ databases">
        <authorList>
            <person name="Gilroy R."/>
        </authorList>
    </citation>
    <scope>NUCLEOTIDE SEQUENCE</scope>
    <source>
        <strain evidence="8">9366</strain>
    </source>
</reference>
<dbReference type="PROSITE" id="PS00105">
    <property type="entry name" value="AA_TRANSFER_CLASS_1"/>
    <property type="match status" value="1"/>
</dbReference>
<proteinExistence type="inferred from homology"/>
<dbReference type="InterPro" id="IPR015424">
    <property type="entry name" value="PyrdxlP-dep_Trfase"/>
</dbReference>
<gene>
    <name evidence="8" type="ORF">IAB07_03230</name>
</gene>
<dbReference type="EC" id="2.6.1.-" evidence="6"/>
<sequence>MRDFVSKRIREIAPSGIRKFFDIVSEMKDAISLGVGEPDFGTPWEISEAGIRSVQKGFTHYTSNKGMPKLREEISRYLSSRYKVHYDKEEIVVTVGASEAIDITLRAVCDPGDEVLVPMPSYVSYAPCVTMAGGTPVGLECREDNGFIVTKELLESAITPKTKAIILPYPNNPTGGIMTRAQLEEIRQVIIDADLLVISDEIYSELTYGGKHVSIASLEGMRERTVLLNGFSKAFAMTGWRIGYACAPRDILDQILKVHQYAIMCAPTMAQYAALAALETGRESDYEAVEEMRTEYDCRRRYLLHEFNAMGLKCFEAKGAFYLFPSVASTGMNGEQFANALLKAQKVAVVPGSAFGRGGENNIRVSYAYSLEELERAIGRIKKFLNIREEI</sequence>
<dbReference type="AlphaFoldDB" id="A0A9D1SJH8"/>
<dbReference type="GO" id="GO:0006520">
    <property type="term" value="P:amino acid metabolic process"/>
    <property type="evidence" value="ECO:0007669"/>
    <property type="project" value="InterPro"/>
</dbReference>
<comment type="caution">
    <text evidence="8">The sequence shown here is derived from an EMBL/GenBank/DDBJ whole genome shotgun (WGS) entry which is preliminary data.</text>
</comment>
<dbReference type="Gene3D" id="3.90.1150.10">
    <property type="entry name" value="Aspartate Aminotransferase, domain 1"/>
    <property type="match status" value="1"/>
</dbReference>
<dbReference type="GO" id="GO:0008483">
    <property type="term" value="F:transaminase activity"/>
    <property type="evidence" value="ECO:0007669"/>
    <property type="project" value="UniProtKB-KW"/>
</dbReference>
<dbReference type="InterPro" id="IPR050596">
    <property type="entry name" value="AspAT/PAT-like"/>
</dbReference>
<keyword evidence="3 6" id="KW-0032">Aminotransferase</keyword>
<evidence type="ECO:0000256" key="5">
    <source>
        <dbReference type="ARBA" id="ARBA00022898"/>
    </source>
</evidence>
<evidence type="ECO:0000256" key="2">
    <source>
        <dbReference type="ARBA" id="ARBA00007441"/>
    </source>
</evidence>
<dbReference type="CDD" id="cd00609">
    <property type="entry name" value="AAT_like"/>
    <property type="match status" value="1"/>
</dbReference>
<evidence type="ECO:0000259" key="7">
    <source>
        <dbReference type="Pfam" id="PF00155"/>
    </source>
</evidence>
<keyword evidence="4 6" id="KW-0808">Transferase</keyword>
<dbReference type="EMBL" id="DVNJ01000017">
    <property type="protein sequence ID" value="HIU62764.1"/>
    <property type="molecule type" value="Genomic_DNA"/>
</dbReference>
<evidence type="ECO:0000313" key="9">
    <source>
        <dbReference type="Proteomes" id="UP000824145"/>
    </source>
</evidence>
<evidence type="ECO:0000256" key="3">
    <source>
        <dbReference type="ARBA" id="ARBA00022576"/>
    </source>
</evidence>